<accession>A0AAW2ZM50</accession>
<dbReference type="InterPro" id="IPR001752">
    <property type="entry name" value="Kinesin_motor_dom"/>
</dbReference>
<comment type="similarity">
    <text evidence="3">Belongs to the TRAFAC class myosin-kinesin ATPase superfamily. Kinesin family.</text>
</comment>
<name>A0AAW2ZM50_9EUKA</name>
<keyword evidence="1" id="KW-0547">Nucleotide-binding</keyword>
<dbReference type="GO" id="GO:0051231">
    <property type="term" value="P:spindle elongation"/>
    <property type="evidence" value="ECO:0007669"/>
    <property type="project" value="TreeGrafter"/>
</dbReference>
<keyword evidence="7" id="KW-1185">Reference proteome</keyword>
<feature type="non-terminal residue" evidence="6">
    <location>
        <position position="200"/>
    </location>
</feature>
<dbReference type="GO" id="GO:0008017">
    <property type="term" value="F:microtubule binding"/>
    <property type="evidence" value="ECO:0007669"/>
    <property type="project" value="InterPro"/>
</dbReference>
<dbReference type="GO" id="GO:0005524">
    <property type="term" value="F:ATP binding"/>
    <property type="evidence" value="ECO:0007669"/>
    <property type="project" value="UniProtKB-KW"/>
</dbReference>
<dbReference type="InterPro" id="IPR036961">
    <property type="entry name" value="Kinesin_motor_dom_sf"/>
</dbReference>
<reference evidence="6 7" key="1">
    <citation type="submission" date="2024-03" db="EMBL/GenBank/DDBJ databases">
        <title>The Acrasis kona genome and developmental transcriptomes reveal deep origins of eukaryotic multicellular pathways.</title>
        <authorList>
            <person name="Sheikh S."/>
            <person name="Fu C.-J."/>
            <person name="Brown M.W."/>
            <person name="Baldauf S.L."/>
        </authorList>
    </citation>
    <scope>NUCLEOTIDE SEQUENCE [LARGE SCALE GENOMIC DNA]</scope>
    <source>
        <strain evidence="6 7">ATCC MYA-3509</strain>
    </source>
</reference>
<dbReference type="GO" id="GO:0007018">
    <property type="term" value="P:microtubule-based movement"/>
    <property type="evidence" value="ECO:0007669"/>
    <property type="project" value="InterPro"/>
</dbReference>
<evidence type="ECO:0000256" key="4">
    <source>
        <dbReference type="SAM" id="Coils"/>
    </source>
</evidence>
<comment type="caution">
    <text evidence="6">The sequence shown here is derived from an EMBL/GenBank/DDBJ whole genome shotgun (WGS) entry which is preliminary data.</text>
</comment>
<evidence type="ECO:0000259" key="5">
    <source>
        <dbReference type="PROSITE" id="PS50067"/>
    </source>
</evidence>
<gene>
    <name evidence="6" type="ORF">AKO1_002566</name>
</gene>
<dbReference type="PROSITE" id="PS50067">
    <property type="entry name" value="KINESIN_MOTOR_2"/>
    <property type="match status" value="1"/>
</dbReference>
<dbReference type="GO" id="GO:0005875">
    <property type="term" value="C:microtubule associated complex"/>
    <property type="evidence" value="ECO:0007669"/>
    <property type="project" value="TreeGrafter"/>
</dbReference>
<proteinExistence type="inferred from homology"/>
<feature type="coiled-coil region" evidence="4">
    <location>
        <begin position="163"/>
        <end position="190"/>
    </location>
</feature>
<dbReference type="AlphaFoldDB" id="A0AAW2ZM50"/>
<dbReference type="Gene3D" id="3.40.850.10">
    <property type="entry name" value="Kinesin motor domain"/>
    <property type="match status" value="1"/>
</dbReference>
<evidence type="ECO:0000313" key="7">
    <source>
        <dbReference type="Proteomes" id="UP001431209"/>
    </source>
</evidence>
<comment type="caution">
    <text evidence="3">Lacks conserved residue(s) required for the propagation of feature annotation.</text>
</comment>
<organism evidence="6 7">
    <name type="scientific">Acrasis kona</name>
    <dbReference type="NCBI Taxonomy" id="1008807"/>
    <lineage>
        <taxon>Eukaryota</taxon>
        <taxon>Discoba</taxon>
        <taxon>Heterolobosea</taxon>
        <taxon>Tetramitia</taxon>
        <taxon>Eutetramitia</taxon>
        <taxon>Acrasidae</taxon>
        <taxon>Acrasis</taxon>
    </lineage>
</organism>
<dbReference type="InterPro" id="IPR027640">
    <property type="entry name" value="Kinesin-like_fam"/>
</dbReference>
<evidence type="ECO:0000256" key="1">
    <source>
        <dbReference type="ARBA" id="ARBA00022741"/>
    </source>
</evidence>
<dbReference type="Pfam" id="PF00225">
    <property type="entry name" value="Kinesin"/>
    <property type="match status" value="1"/>
</dbReference>
<dbReference type="PROSITE" id="PS00411">
    <property type="entry name" value="KINESIN_MOTOR_1"/>
    <property type="match status" value="1"/>
</dbReference>
<evidence type="ECO:0000313" key="6">
    <source>
        <dbReference type="EMBL" id="KAL0490938.1"/>
    </source>
</evidence>
<evidence type="ECO:0000256" key="3">
    <source>
        <dbReference type="PROSITE-ProRule" id="PRU00283"/>
    </source>
</evidence>
<dbReference type="SUPFAM" id="SSF52540">
    <property type="entry name" value="P-loop containing nucleoside triphosphate hydrolases"/>
    <property type="match status" value="1"/>
</dbReference>
<dbReference type="GO" id="GO:0003777">
    <property type="term" value="F:microtubule motor activity"/>
    <property type="evidence" value="ECO:0007669"/>
    <property type="project" value="InterPro"/>
</dbReference>
<dbReference type="PRINTS" id="PR00380">
    <property type="entry name" value="KINESINHEAVY"/>
</dbReference>
<keyword evidence="2" id="KW-0067">ATP-binding</keyword>
<feature type="domain" description="Kinesin motor" evidence="5">
    <location>
        <begin position="1"/>
        <end position="155"/>
    </location>
</feature>
<dbReference type="EMBL" id="JAOPGA020001736">
    <property type="protein sequence ID" value="KAL0490938.1"/>
    <property type="molecule type" value="Genomic_DNA"/>
</dbReference>
<keyword evidence="4" id="KW-0175">Coiled coil</keyword>
<sequence length="200" mass="22688">MELFMTGVKNKHMASHRLNHSSSRSHCIFEVSVTQQMESTSDSEQKEHQVVTSKLCMVDLAGSEKSQLHEQEQMIKESININRSLLTLGKCISALTNKNQPQLHVPYRESQLTKLLKHSLGGNCYTLMIACISPNDAFIDENVNTLYYASRAKRIQNAPVLNEDEQQKTIRLLKRQVHDLKAENSSLQQLLNMSNSKGYA</sequence>
<dbReference type="GO" id="GO:0007052">
    <property type="term" value="P:mitotic spindle organization"/>
    <property type="evidence" value="ECO:0007669"/>
    <property type="project" value="TreeGrafter"/>
</dbReference>
<dbReference type="InterPro" id="IPR027417">
    <property type="entry name" value="P-loop_NTPase"/>
</dbReference>
<dbReference type="PANTHER" id="PTHR47969:SF33">
    <property type="entry name" value="KINESIN-LIKE PROTEIN"/>
    <property type="match status" value="1"/>
</dbReference>
<dbReference type="SMART" id="SM00129">
    <property type="entry name" value="KISc"/>
    <property type="match status" value="1"/>
</dbReference>
<dbReference type="Proteomes" id="UP001431209">
    <property type="component" value="Unassembled WGS sequence"/>
</dbReference>
<protein>
    <submittedName>
        <fullName evidence="6">Kinesin-like protein KIF</fullName>
    </submittedName>
</protein>
<dbReference type="InterPro" id="IPR019821">
    <property type="entry name" value="Kinesin_motor_CS"/>
</dbReference>
<dbReference type="PANTHER" id="PTHR47969">
    <property type="entry name" value="CHROMOSOME-ASSOCIATED KINESIN KIF4A-RELATED"/>
    <property type="match status" value="1"/>
</dbReference>
<evidence type="ECO:0000256" key="2">
    <source>
        <dbReference type="ARBA" id="ARBA00022840"/>
    </source>
</evidence>